<sequence>MGPTLMPAPMSNGMRSIVIAGVVNPSICPTMSMVNGIGSPGILKPGIVNPGVPTDNLASNSSAALGTVTPSGNRVIAGVSQFMFMVSGGKLVLISMGPIIWAVAPLAMVTIAGIRIIPVCPMLVPKFPAGIVKLSGPHFCPGKSLMGERVIGPTLIDRGVPPPNAGMTMSGTTRGGM</sequence>
<dbReference type="Proteomes" id="UP000554965">
    <property type="component" value="Unassembled WGS sequence"/>
</dbReference>
<evidence type="ECO:0000256" key="1">
    <source>
        <dbReference type="SAM" id="Phobius"/>
    </source>
</evidence>
<dbReference type="AlphaFoldDB" id="A0A7Z7IH76"/>
<name>A0A7Z7IH76_9MYCO</name>
<keyword evidence="1" id="KW-0812">Transmembrane</keyword>
<keyword evidence="3" id="KW-1185">Reference proteome</keyword>
<reference evidence="2 3" key="1">
    <citation type="submission" date="2017-10" db="EMBL/GenBank/DDBJ databases">
        <authorList>
            <consortium name="Urmite Genomes"/>
        </authorList>
    </citation>
    <scope>NUCLEOTIDE SEQUENCE [LARGE SCALE GENOMIC DNA]</scope>
    <source>
        <strain evidence="2 3">FB-527</strain>
    </source>
</reference>
<evidence type="ECO:0000313" key="3">
    <source>
        <dbReference type="Proteomes" id="UP000554965"/>
    </source>
</evidence>
<dbReference type="EMBL" id="OCTY01000001">
    <property type="protein sequence ID" value="SOJ52430.1"/>
    <property type="molecule type" value="Genomic_DNA"/>
</dbReference>
<proteinExistence type="predicted"/>
<protein>
    <submittedName>
        <fullName evidence="2">Uncharacterized protein</fullName>
    </submittedName>
</protein>
<organism evidence="2 3">
    <name type="scientific">Mycobacterium simulans</name>
    <dbReference type="NCBI Taxonomy" id="627089"/>
    <lineage>
        <taxon>Bacteria</taxon>
        <taxon>Bacillati</taxon>
        <taxon>Actinomycetota</taxon>
        <taxon>Actinomycetes</taxon>
        <taxon>Mycobacteriales</taxon>
        <taxon>Mycobacteriaceae</taxon>
        <taxon>Mycobacterium</taxon>
    </lineage>
</organism>
<evidence type="ECO:0000313" key="2">
    <source>
        <dbReference type="EMBL" id="SOJ52430.1"/>
    </source>
</evidence>
<feature type="transmembrane region" description="Helical" evidence="1">
    <location>
        <begin position="91"/>
        <end position="117"/>
    </location>
</feature>
<gene>
    <name evidence="2" type="ORF">MSIMFB_00001</name>
</gene>
<accession>A0A7Z7IH76</accession>
<keyword evidence="1" id="KW-0472">Membrane</keyword>
<keyword evidence="1" id="KW-1133">Transmembrane helix</keyword>
<comment type="caution">
    <text evidence="2">The sequence shown here is derived from an EMBL/GenBank/DDBJ whole genome shotgun (WGS) entry which is preliminary data.</text>
</comment>